<dbReference type="RefSeq" id="WP_079683336.1">
    <property type="nucleotide sequence ID" value="NZ_FUYQ01000011.1"/>
</dbReference>
<evidence type="ECO:0000313" key="3">
    <source>
        <dbReference type="Proteomes" id="UP000190852"/>
    </source>
</evidence>
<keyword evidence="3" id="KW-1185">Reference proteome</keyword>
<dbReference type="EMBL" id="FUYQ01000011">
    <property type="protein sequence ID" value="SKB56690.1"/>
    <property type="molecule type" value="Genomic_DNA"/>
</dbReference>
<organism evidence="2 3">
    <name type="scientific">Parabacteroides chartae</name>
    <dbReference type="NCBI Taxonomy" id="1037355"/>
    <lineage>
        <taxon>Bacteria</taxon>
        <taxon>Pseudomonadati</taxon>
        <taxon>Bacteroidota</taxon>
        <taxon>Bacteroidia</taxon>
        <taxon>Bacteroidales</taxon>
        <taxon>Tannerellaceae</taxon>
        <taxon>Parabacteroides</taxon>
    </lineage>
</organism>
<proteinExistence type="predicted"/>
<feature type="chain" id="PRO_5012346145" description="Lipoprotein" evidence="1">
    <location>
        <begin position="24"/>
        <end position="331"/>
    </location>
</feature>
<dbReference type="Proteomes" id="UP000190852">
    <property type="component" value="Unassembled WGS sequence"/>
</dbReference>
<name>A0A1T5CC77_9BACT</name>
<evidence type="ECO:0000313" key="2">
    <source>
        <dbReference type="EMBL" id="SKB56690.1"/>
    </source>
</evidence>
<sequence length="331" mass="37520">MYRTIPYLLISMLCMSLYGCTLKSESAAETDSNDDITNIDTLSYSNKLTKIANGDTTGRWPVSPQPFPSGDPILPFKRIVAYYGNLYSKKMGILGEYPPQEVWKRLHAEMKVWEKADPSTPVQPAIHYIAVVAQGSAQKDGTYRKRMPESQIDSALSIAAMGKAIVFLDIQVALSTVQEEVPLLEKYLSMPHVHLAIDPEFSMKDGSRPGTKIGSFDAGDINYCSQYLTGLVRKHKLTPKILIVHRFTQGMVKGYDQIKLHPEVQLVVNMDGWGAPVLKRDTYKQYIYREPVQFTGFKLFYKNDLKRPPHHMLTPSEILKLVPQPIYIQYQ</sequence>
<reference evidence="3" key="1">
    <citation type="submission" date="2017-02" db="EMBL/GenBank/DDBJ databases">
        <authorList>
            <person name="Varghese N."/>
            <person name="Submissions S."/>
        </authorList>
    </citation>
    <scope>NUCLEOTIDE SEQUENCE [LARGE SCALE GENOMIC DNA]</scope>
    <source>
        <strain evidence="3">DSM 24967</strain>
    </source>
</reference>
<feature type="signal peptide" evidence="1">
    <location>
        <begin position="1"/>
        <end position="23"/>
    </location>
</feature>
<protein>
    <recommendedName>
        <fullName evidence="4">Lipoprotein</fullName>
    </recommendedName>
</protein>
<keyword evidence="1" id="KW-0732">Signal</keyword>
<accession>A0A1T5CC77</accession>
<evidence type="ECO:0000256" key="1">
    <source>
        <dbReference type="SAM" id="SignalP"/>
    </source>
</evidence>
<evidence type="ECO:0008006" key="4">
    <source>
        <dbReference type="Google" id="ProtNLM"/>
    </source>
</evidence>
<gene>
    <name evidence="2" type="ORF">SAMN05660349_01804</name>
</gene>
<dbReference type="AlphaFoldDB" id="A0A1T5CC77"/>
<dbReference type="PROSITE" id="PS51257">
    <property type="entry name" value="PROKAR_LIPOPROTEIN"/>
    <property type="match status" value="1"/>
</dbReference>